<organism evidence="1 2">
    <name type="scientific">Galerina marginata (strain CBS 339.88)</name>
    <dbReference type="NCBI Taxonomy" id="685588"/>
    <lineage>
        <taxon>Eukaryota</taxon>
        <taxon>Fungi</taxon>
        <taxon>Dikarya</taxon>
        <taxon>Basidiomycota</taxon>
        <taxon>Agaricomycotina</taxon>
        <taxon>Agaricomycetes</taxon>
        <taxon>Agaricomycetidae</taxon>
        <taxon>Agaricales</taxon>
        <taxon>Agaricineae</taxon>
        <taxon>Strophariaceae</taxon>
        <taxon>Galerina</taxon>
    </lineage>
</organism>
<protein>
    <recommendedName>
        <fullName evidence="3">F-box domain-containing protein</fullName>
    </recommendedName>
</protein>
<name>A0A067TAJ5_GALM3</name>
<dbReference type="EMBL" id="KL142379">
    <property type="protein sequence ID" value="KDR75983.1"/>
    <property type="molecule type" value="Genomic_DNA"/>
</dbReference>
<dbReference type="HOGENOM" id="CLU_639416_0_0_1"/>
<reference evidence="2" key="1">
    <citation type="journal article" date="2014" name="Proc. Natl. Acad. Sci. U.S.A.">
        <title>Extensive sampling of basidiomycete genomes demonstrates inadequacy of the white-rot/brown-rot paradigm for wood decay fungi.</title>
        <authorList>
            <person name="Riley R."/>
            <person name="Salamov A.A."/>
            <person name="Brown D.W."/>
            <person name="Nagy L.G."/>
            <person name="Floudas D."/>
            <person name="Held B.W."/>
            <person name="Levasseur A."/>
            <person name="Lombard V."/>
            <person name="Morin E."/>
            <person name="Otillar R."/>
            <person name="Lindquist E.A."/>
            <person name="Sun H."/>
            <person name="LaButti K.M."/>
            <person name="Schmutz J."/>
            <person name="Jabbour D."/>
            <person name="Luo H."/>
            <person name="Baker S.E."/>
            <person name="Pisabarro A.G."/>
            <person name="Walton J.D."/>
            <person name="Blanchette R.A."/>
            <person name="Henrissat B."/>
            <person name="Martin F."/>
            <person name="Cullen D."/>
            <person name="Hibbett D.S."/>
            <person name="Grigoriev I.V."/>
        </authorList>
    </citation>
    <scope>NUCLEOTIDE SEQUENCE [LARGE SCALE GENOMIC DNA]</scope>
    <source>
        <strain evidence="2">CBS 339.88</strain>
    </source>
</reference>
<dbReference type="AlphaFoldDB" id="A0A067TAJ5"/>
<gene>
    <name evidence="1" type="ORF">GALMADRAFT_456670</name>
</gene>
<dbReference type="Proteomes" id="UP000027222">
    <property type="component" value="Unassembled WGS sequence"/>
</dbReference>
<accession>A0A067TAJ5</accession>
<evidence type="ECO:0000313" key="1">
    <source>
        <dbReference type="EMBL" id="KDR75983.1"/>
    </source>
</evidence>
<sequence>MDAPRRFTFPPEIRDMIVDILGGANENFTMRILAQTHSSFLPRCRYYLFSVLDLVPCGACRSNLDVVAFPHCQKKLENIANLFKNSPHLAIYVRRFTYWLPSHLAYDSGHLLIILGSLPRVQILELNSEHTISLPNMLVDRTSWPALPPTIRVGLEKALRSPSLVKLVINFTSDFPLNVLATCQNLSYLDLNHVRFRDIIDSDEKRMILRGPSLRLQTLKSFSSFPAIRTLTSSKFVEAGIIDLTHLTALSILDRDGRALRATATTLLKFSKCVGTLHYLVLDARLNHFCDILTSGVLKTLKVLKATIPFKQETPFQDPLLDLTDEIEKWGGKNALERIDIIVYIQKNMRVTLHSGSWKKLNNLETTQWFPFLKRVSLTIVFTSPSAQYIEVLEKDQATVFEKLRVSRKIVFKFKAETRNIPRLDSLVA</sequence>
<proteinExistence type="predicted"/>
<evidence type="ECO:0008006" key="3">
    <source>
        <dbReference type="Google" id="ProtNLM"/>
    </source>
</evidence>
<keyword evidence="2" id="KW-1185">Reference proteome</keyword>
<evidence type="ECO:0000313" key="2">
    <source>
        <dbReference type="Proteomes" id="UP000027222"/>
    </source>
</evidence>